<keyword evidence="5 7" id="KW-0472">Membrane</keyword>
<keyword evidence="2 7" id="KW-0813">Transport</keyword>
<dbReference type="GO" id="GO:0005886">
    <property type="term" value="C:plasma membrane"/>
    <property type="evidence" value="ECO:0007669"/>
    <property type="project" value="UniProtKB-SubCell"/>
</dbReference>
<dbReference type="AlphaFoldDB" id="A0A1F6WWN8"/>
<dbReference type="GO" id="GO:0045259">
    <property type="term" value="C:proton-transporting ATP synthase complex"/>
    <property type="evidence" value="ECO:0007669"/>
    <property type="project" value="UniProtKB-KW"/>
</dbReference>
<evidence type="ECO:0000256" key="1">
    <source>
        <dbReference type="ARBA" id="ARBA00004370"/>
    </source>
</evidence>
<evidence type="ECO:0000313" key="9">
    <source>
        <dbReference type="Proteomes" id="UP000179352"/>
    </source>
</evidence>
<name>A0A1F6WWN8_9BACT</name>
<keyword evidence="7" id="KW-1003">Cell membrane</keyword>
<proteinExistence type="inferred from homology"/>
<dbReference type="PROSITE" id="PS00389">
    <property type="entry name" value="ATPASE_DELTA"/>
    <property type="match status" value="1"/>
</dbReference>
<dbReference type="InterPro" id="IPR020781">
    <property type="entry name" value="ATPase_OSCP/d_CS"/>
</dbReference>
<keyword evidence="7" id="KW-0139">CF(1)</keyword>
<evidence type="ECO:0000256" key="4">
    <source>
        <dbReference type="ARBA" id="ARBA00023065"/>
    </source>
</evidence>
<dbReference type="Proteomes" id="UP000179352">
    <property type="component" value="Unassembled WGS sequence"/>
</dbReference>
<sequence>MANISNIDIARAIYLACKDNIGNKPSFLKDVVKFLARRRFLYRAKDILLNLEKIIHEESGTIVAKVKSARILSEETKREITHSLKKLYSAHKVLYKKSMDENLLGGMRIEVNDEIIDLTVKNKVKKLQEYLTRKV</sequence>
<dbReference type="HAMAP" id="MF_01416">
    <property type="entry name" value="ATP_synth_delta_bact"/>
    <property type="match status" value="1"/>
</dbReference>
<evidence type="ECO:0000313" key="8">
    <source>
        <dbReference type="EMBL" id="OGI86306.1"/>
    </source>
</evidence>
<dbReference type="Pfam" id="PF00213">
    <property type="entry name" value="OSCP"/>
    <property type="match status" value="1"/>
</dbReference>
<comment type="similarity">
    <text evidence="7">Belongs to the ATPase delta chain family.</text>
</comment>
<evidence type="ECO:0000256" key="6">
    <source>
        <dbReference type="ARBA" id="ARBA00023310"/>
    </source>
</evidence>
<comment type="function">
    <text evidence="7">This protein is part of the stalk that links CF(0) to CF(1). It either transmits conformational changes from CF(0) to CF(1) or is implicated in proton conduction.</text>
</comment>
<dbReference type="InterPro" id="IPR000711">
    <property type="entry name" value="ATPase_OSCP/dsu"/>
</dbReference>
<evidence type="ECO:0000256" key="2">
    <source>
        <dbReference type="ARBA" id="ARBA00022448"/>
    </source>
</evidence>
<dbReference type="PRINTS" id="PR00125">
    <property type="entry name" value="ATPASEDELTA"/>
</dbReference>
<reference evidence="8 9" key="1">
    <citation type="journal article" date="2016" name="Nat. Commun.">
        <title>Thousands of microbial genomes shed light on interconnected biogeochemical processes in an aquifer system.</title>
        <authorList>
            <person name="Anantharaman K."/>
            <person name="Brown C.T."/>
            <person name="Hug L.A."/>
            <person name="Sharon I."/>
            <person name="Castelle C.J."/>
            <person name="Probst A.J."/>
            <person name="Thomas B.C."/>
            <person name="Singh A."/>
            <person name="Wilkins M.J."/>
            <person name="Karaoz U."/>
            <person name="Brodie E.L."/>
            <person name="Williams K.H."/>
            <person name="Hubbard S.S."/>
            <person name="Banfield J.F."/>
        </authorList>
    </citation>
    <scope>NUCLEOTIDE SEQUENCE [LARGE SCALE GENOMIC DNA]</scope>
</reference>
<accession>A0A1F6WWN8</accession>
<dbReference type="STRING" id="1801770.A3A01_02335"/>
<comment type="subcellular location">
    <subcellularLocation>
        <location evidence="7">Cell membrane</location>
        <topology evidence="7">Peripheral membrane protein</topology>
    </subcellularLocation>
    <subcellularLocation>
        <location evidence="1">Membrane</location>
    </subcellularLocation>
</comment>
<dbReference type="EMBL" id="MFUU01000005">
    <property type="protein sequence ID" value="OGI86306.1"/>
    <property type="molecule type" value="Genomic_DNA"/>
</dbReference>
<keyword evidence="3 7" id="KW-0375">Hydrogen ion transport</keyword>
<keyword evidence="6 7" id="KW-0066">ATP synthesis</keyword>
<dbReference type="PANTHER" id="PTHR11910">
    <property type="entry name" value="ATP SYNTHASE DELTA CHAIN"/>
    <property type="match status" value="1"/>
</dbReference>
<protein>
    <recommendedName>
        <fullName evidence="7">ATP synthase subunit delta</fullName>
    </recommendedName>
    <alternativeName>
        <fullName evidence="7">ATP synthase F(1) sector subunit delta</fullName>
    </alternativeName>
    <alternativeName>
        <fullName evidence="7">F-type ATPase subunit delta</fullName>
        <shortName evidence="7">F-ATPase subunit delta</shortName>
    </alternativeName>
</protein>
<organism evidence="8 9">
    <name type="scientific">Candidatus Nomurabacteria bacterium RIFCSPLOWO2_01_FULL_39_17</name>
    <dbReference type="NCBI Taxonomy" id="1801770"/>
    <lineage>
        <taxon>Bacteria</taxon>
        <taxon>Candidatus Nomuraibacteriota</taxon>
    </lineage>
</organism>
<evidence type="ECO:0000256" key="3">
    <source>
        <dbReference type="ARBA" id="ARBA00022781"/>
    </source>
</evidence>
<dbReference type="GO" id="GO:0046933">
    <property type="term" value="F:proton-transporting ATP synthase activity, rotational mechanism"/>
    <property type="evidence" value="ECO:0007669"/>
    <property type="project" value="UniProtKB-UniRule"/>
</dbReference>
<comment type="function">
    <text evidence="7">F(1)F(0) ATP synthase produces ATP from ADP in the presence of a proton or sodium gradient. F-type ATPases consist of two structural domains, F(1) containing the extramembraneous catalytic core and F(0) containing the membrane proton channel, linked together by a central stalk and a peripheral stalk. During catalysis, ATP synthesis in the catalytic domain of F(1) is coupled via a rotary mechanism of the central stalk subunits to proton translocation.</text>
</comment>
<keyword evidence="4 7" id="KW-0406">Ion transport</keyword>
<gene>
    <name evidence="7" type="primary">atpH</name>
    <name evidence="8" type="ORF">A3A01_02335</name>
</gene>
<evidence type="ECO:0000256" key="5">
    <source>
        <dbReference type="ARBA" id="ARBA00023136"/>
    </source>
</evidence>
<comment type="caution">
    <text evidence="8">The sequence shown here is derived from an EMBL/GenBank/DDBJ whole genome shotgun (WGS) entry which is preliminary data.</text>
</comment>
<evidence type="ECO:0000256" key="7">
    <source>
        <dbReference type="HAMAP-Rule" id="MF_01416"/>
    </source>
</evidence>